<dbReference type="SUPFAM" id="SSF56091">
    <property type="entry name" value="DNA ligase/mRNA capping enzyme, catalytic domain"/>
    <property type="match status" value="1"/>
</dbReference>
<protein>
    <recommendedName>
        <fullName evidence="7">ATP-dependent DNA ligase family profile domain-containing protein</fullName>
    </recommendedName>
</protein>
<keyword evidence="4" id="KW-0067">ATP-binding</keyword>
<evidence type="ECO:0000313" key="8">
    <source>
        <dbReference type="EMBL" id="KDQ61659.1"/>
    </source>
</evidence>
<dbReference type="HOGENOM" id="CLU_004299_2_0_1"/>
<dbReference type="GO" id="GO:0006297">
    <property type="term" value="P:nucleotide-excision repair, DNA gap filling"/>
    <property type="evidence" value="ECO:0007669"/>
    <property type="project" value="TreeGrafter"/>
</dbReference>
<dbReference type="InterPro" id="IPR036599">
    <property type="entry name" value="DNA_ligase_N_sf"/>
</dbReference>
<dbReference type="Gene3D" id="2.40.50.140">
    <property type="entry name" value="Nucleic acid-binding proteins"/>
    <property type="match status" value="1"/>
</dbReference>
<evidence type="ECO:0000256" key="5">
    <source>
        <dbReference type="ARBA" id="ARBA00023242"/>
    </source>
</evidence>
<feature type="compositionally biased region" description="Polar residues" evidence="6">
    <location>
        <begin position="821"/>
        <end position="841"/>
    </location>
</feature>
<dbReference type="PROSITE" id="PS00333">
    <property type="entry name" value="DNA_LIGASE_A2"/>
    <property type="match status" value="1"/>
</dbReference>
<dbReference type="GO" id="GO:0006303">
    <property type="term" value="P:double-strand break repair via nonhomologous end joining"/>
    <property type="evidence" value="ECO:0007669"/>
    <property type="project" value="TreeGrafter"/>
</dbReference>
<dbReference type="GO" id="GO:0003910">
    <property type="term" value="F:DNA ligase (ATP) activity"/>
    <property type="evidence" value="ECO:0007669"/>
    <property type="project" value="InterPro"/>
</dbReference>
<dbReference type="Pfam" id="PF04675">
    <property type="entry name" value="DNA_ligase_A_N"/>
    <property type="match status" value="1"/>
</dbReference>
<dbReference type="InterPro" id="IPR012340">
    <property type="entry name" value="NA-bd_OB-fold"/>
</dbReference>
<evidence type="ECO:0000259" key="7">
    <source>
        <dbReference type="PROSITE" id="PS50160"/>
    </source>
</evidence>
<dbReference type="Gene3D" id="3.30.470.30">
    <property type="entry name" value="DNA ligase/mRNA capping enzyme"/>
    <property type="match status" value="1"/>
</dbReference>
<keyword evidence="2" id="KW-0436">Ligase</keyword>
<dbReference type="InParanoid" id="A0A067Q3V1"/>
<dbReference type="Proteomes" id="UP000027265">
    <property type="component" value="Unassembled WGS sequence"/>
</dbReference>
<proteinExistence type="inferred from homology"/>
<name>A0A067Q3V1_9AGAM</name>
<dbReference type="InterPro" id="IPR016059">
    <property type="entry name" value="DNA_ligase_ATP-dep_CS"/>
</dbReference>
<evidence type="ECO:0000313" key="9">
    <source>
        <dbReference type="Proteomes" id="UP000027265"/>
    </source>
</evidence>
<dbReference type="InterPro" id="IPR012308">
    <property type="entry name" value="DNA_ligase_ATP-dep_N"/>
</dbReference>
<feature type="region of interest" description="Disordered" evidence="6">
    <location>
        <begin position="821"/>
        <end position="842"/>
    </location>
</feature>
<dbReference type="GO" id="GO:0003677">
    <property type="term" value="F:DNA binding"/>
    <property type="evidence" value="ECO:0007669"/>
    <property type="project" value="InterPro"/>
</dbReference>
<dbReference type="OrthoDB" id="7482721at2759"/>
<keyword evidence="3" id="KW-0547">Nucleotide-binding</keyword>
<keyword evidence="5" id="KW-0539">Nucleus</keyword>
<dbReference type="PANTHER" id="PTHR45997">
    <property type="entry name" value="DNA LIGASE 4"/>
    <property type="match status" value="1"/>
</dbReference>
<dbReference type="GO" id="GO:0032807">
    <property type="term" value="C:DNA ligase IV complex"/>
    <property type="evidence" value="ECO:0007669"/>
    <property type="project" value="TreeGrafter"/>
</dbReference>
<evidence type="ECO:0000256" key="4">
    <source>
        <dbReference type="ARBA" id="ARBA00022840"/>
    </source>
</evidence>
<dbReference type="Gene3D" id="1.10.3260.10">
    <property type="entry name" value="DNA ligase, ATP-dependent, N-terminal domain"/>
    <property type="match status" value="1"/>
</dbReference>
<dbReference type="GO" id="GO:0006310">
    <property type="term" value="P:DNA recombination"/>
    <property type="evidence" value="ECO:0007669"/>
    <property type="project" value="InterPro"/>
</dbReference>
<dbReference type="GO" id="GO:0005524">
    <property type="term" value="F:ATP binding"/>
    <property type="evidence" value="ECO:0007669"/>
    <property type="project" value="UniProtKB-KW"/>
</dbReference>
<gene>
    <name evidence="8" type="ORF">JAAARDRAFT_31124</name>
</gene>
<dbReference type="InterPro" id="IPR029710">
    <property type="entry name" value="LIG4"/>
</dbReference>
<organism evidence="8 9">
    <name type="scientific">Jaapia argillacea MUCL 33604</name>
    <dbReference type="NCBI Taxonomy" id="933084"/>
    <lineage>
        <taxon>Eukaryota</taxon>
        <taxon>Fungi</taxon>
        <taxon>Dikarya</taxon>
        <taxon>Basidiomycota</taxon>
        <taxon>Agaricomycotina</taxon>
        <taxon>Agaricomycetes</taxon>
        <taxon>Agaricomycetidae</taxon>
        <taxon>Jaapiales</taxon>
        <taxon>Jaapiaceae</taxon>
        <taxon>Jaapia</taxon>
    </lineage>
</organism>
<evidence type="ECO:0000256" key="1">
    <source>
        <dbReference type="ARBA" id="ARBA00007572"/>
    </source>
</evidence>
<dbReference type="PROSITE" id="PS00697">
    <property type="entry name" value="DNA_LIGASE_A1"/>
    <property type="match status" value="1"/>
</dbReference>
<sequence>MDEALDSGIPFSFFISLLREISQIRPKQKRSSPPYPQPKREYAALLIFRRWIAELRRRYSPLPDGTTSCVFRLLFPEEDSERKYDMQESRLAHHLSNIFGLSTAAGGRGQRLIRWKEESRSGCLGSQVKNILVDSSVHLTDATGSLTITEVDRLLNHLAATSAFSGITIRSSISSRRPKPEILRKLYDSLPPSEASFLTQIILKDLRPVLYPPSATHFTAALKQYQSNAVIMLSREDAMKAWDPSGMFLQTYRVVACLDAAAMAFERNELDQTRLPKINSPVEIPKCLKGQGCAQALRLFKSSHCVWAETKYDGERAQIHVEIIEGEQPRIKIFSKSKRDSTWDRIAIHPIICRALGLSSQAPKIRKNIIVEAEMVPFSECLSKIDEFWRIRSLIETTAQGPRASRRIFTVDQTQESLDTQQQSMKSDASDAGARHLALVFFDVLLLDSISQLNSPYSSRRALLESVMTLLPGYAMLAERHPVVLRRGADECRSQGEEDLRAVFAKILAQREEGVVLKADEGLYNDWKSPWVKLKKDYIPGHGDTVDLAIVGAAWHKDRGRELRVPPTTYTTFYLGLLANSDTIQADVNIQPHFEVFFTVSYGLNRDHLEEVNFLIKSSDTVKYSCQVEGLPYTFKTLRGLAPPDVMLVEPLLADLYGAGFTKAPGSKYYELRFPRLTKVYRPSERPWRDGLTTQSLQRIARESVGKDRPGKDVNDWCKDLWGKPTSPGVRNFTKIRAIEDGWVEKLSRVDRVRVNNKRKRIDDENGGGGEGRKRARSLKPFGSVTNVDVRHNGQEMVLASETKIPVLEGPGPLNLGLATPPSSSVTTHTGSGPTTVNATTEPIPGLAEIDRDAEDESLPEKAADLDHQCAAFMVSNHTLRPDGCNLCPPMIPHTKERGIAADKPPDQSLRTAALLLGDHDPRSPSWPFRSSAVAQSLLRSLVWLARPCNAPRHTWRPSCGEVLPPGSQIHGLNALLIGCGWCEGATGSDDEWDRGVVFVDRESGDGWREYALTKLMQRSQRVMRSGRKVIDVYDLRMIGYEALHKCKDVDQYLVQRFV</sequence>
<evidence type="ECO:0000256" key="2">
    <source>
        <dbReference type="ARBA" id="ARBA00022598"/>
    </source>
</evidence>
<dbReference type="Pfam" id="PF01068">
    <property type="entry name" value="DNA_ligase_A_M"/>
    <property type="match status" value="1"/>
</dbReference>
<feature type="domain" description="ATP-dependent DNA ligase family profile" evidence="7">
    <location>
        <begin position="439"/>
        <end position="562"/>
    </location>
</feature>
<dbReference type="PROSITE" id="PS50160">
    <property type="entry name" value="DNA_LIGASE_A3"/>
    <property type="match status" value="1"/>
</dbReference>
<dbReference type="InterPro" id="IPR012310">
    <property type="entry name" value="DNA_ligase_ATP-dep_cent"/>
</dbReference>
<dbReference type="AlphaFoldDB" id="A0A067Q3V1"/>
<accession>A0A067Q3V1</accession>
<dbReference type="PANTHER" id="PTHR45997:SF2">
    <property type="entry name" value="ATP DEPENDENT DNA LIGASE DOMAIN PROTEIN (AFU_ORTHOLOGUE AFUA_5G02430)"/>
    <property type="match status" value="1"/>
</dbReference>
<dbReference type="STRING" id="933084.A0A067Q3V1"/>
<evidence type="ECO:0000256" key="6">
    <source>
        <dbReference type="SAM" id="MobiDB-lite"/>
    </source>
</evidence>
<keyword evidence="9" id="KW-1185">Reference proteome</keyword>
<comment type="similarity">
    <text evidence="1">Belongs to the ATP-dependent DNA ligase family.</text>
</comment>
<dbReference type="EMBL" id="KL197712">
    <property type="protein sequence ID" value="KDQ61659.1"/>
    <property type="molecule type" value="Genomic_DNA"/>
</dbReference>
<evidence type="ECO:0000256" key="3">
    <source>
        <dbReference type="ARBA" id="ARBA00022741"/>
    </source>
</evidence>
<reference evidence="9" key="1">
    <citation type="journal article" date="2014" name="Proc. Natl. Acad. Sci. U.S.A.">
        <title>Extensive sampling of basidiomycete genomes demonstrates inadequacy of the white-rot/brown-rot paradigm for wood decay fungi.</title>
        <authorList>
            <person name="Riley R."/>
            <person name="Salamov A.A."/>
            <person name="Brown D.W."/>
            <person name="Nagy L.G."/>
            <person name="Floudas D."/>
            <person name="Held B.W."/>
            <person name="Levasseur A."/>
            <person name="Lombard V."/>
            <person name="Morin E."/>
            <person name="Otillar R."/>
            <person name="Lindquist E.A."/>
            <person name="Sun H."/>
            <person name="LaButti K.M."/>
            <person name="Schmutz J."/>
            <person name="Jabbour D."/>
            <person name="Luo H."/>
            <person name="Baker S.E."/>
            <person name="Pisabarro A.G."/>
            <person name="Walton J.D."/>
            <person name="Blanchette R.A."/>
            <person name="Henrissat B."/>
            <person name="Martin F."/>
            <person name="Cullen D."/>
            <person name="Hibbett D.S."/>
            <person name="Grigoriev I.V."/>
        </authorList>
    </citation>
    <scope>NUCLEOTIDE SEQUENCE [LARGE SCALE GENOMIC DNA]</scope>
    <source>
        <strain evidence="9">MUCL 33604</strain>
    </source>
</reference>